<accession>A0A6C0EV24</accession>
<sequence>MKNKLAVKSNKILSFDTQIKVTKPTLSIEPFMKDYFREKITPSRYLYLIKQYKE</sequence>
<organism evidence="1">
    <name type="scientific">viral metagenome</name>
    <dbReference type="NCBI Taxonomy" id="1070528"/>
    <lineage>
        <taxon>unclassified sequences</taxon>
        <taxon>metagenomes</taxon>
        <taxon>organismal metagenomes</taxon>
    </lineage>
</organism>
<name>A0A6C0EV24_9ZZZZ</name>
<reference evidence="1" key="1">
    <citation type="journal article" date="2020" name="Nature">
        <title>Giant virus diversity and host interactions through global metagenomics.</title>
        <authorList>
            <person name="Schulz F."/>
            <person name="Roux S."/>
            <person name="Paez-Espino D."/>
            <person name="Jungbluth S."/>
            <person name="Walsh D.A."/>
            <person name="Denef V.J."/>
            <person name="McMahon K.D."/>
            <person name="Konstantinidis K.T."/>
            <person name="Eloe-Fadrosh E.A."/>
            <person name="Kyrpides N.C."/>
            <person name="Woyke T."/>
        </authorList>
    </citation>
    <scope>NUCLEOTIDE SEQUENCE</scope>
    <source>
        <strain evidence="1">GVMAG-M-3300009159-65</strain>
    </source>
</reference>
<evidence type="ECO:0000313" key="1">
    <source>
        <dbReference type="EMBL" id="QHT32149.1"/>
    </source>
</evidence>
<protein>
    <submittedName>
        <fullName evidence="1">Uncharacterized protein</fullName>
    </submittedName>
</protein>
<proteinExistence type="predicted"/>
<dbReference type="EMBL" id="MN738931">
    <property type="protein sequence ID" value="QHT32149.1"/>
    <property type="molecule type" value="Genomic_DNA"/>
</dbReference>
<dbReference type="AlphaFoldDB" id="A0A6C0EV24"/>